<dbReference type="SMART" id="SM00717">
    <property type="entry name" value="SANT"/>
    <property type="match status" value="2"/>
</dbReference>
<evidence type="ECO:0000256" key="1">
    <source>
        <dbReference type="ARBA" id="ARBA00004123"/>
    </source>
</evidence>
<dbReference type="FunFam" id="1.10.10.60:FF:000015">
    <property type="entry name" value="Transcription factor RAX3"/>
    <property type="match status" value="1"/>
</dbReference>
<evidence type="ECO:0000313" key="10">
    <source>
        <dbReference type="Proteomes" id="UP000015105"/>
    </source>
</evidence>
<keyword evidence="3" id="KW-0805">Transcription regulation</keyword>
<comment type="subcellular location">
    <subcellularLocation>
        <location evidence="1">Nucleus</location>
    </subcellularLocation>
</comment>
<evidence type="ECO:0008006" key="11">
    <source>
        <dbReference type="Google" id="ProtNLM"/>
    </source>
</evidence>
<feature type="domain" description="Myb-like" evidence="7">
    <location>
        <begin position="9"/>
        <end position="62"/>
    </location>
</feature>
<keyword evidence="5" id="KW-0804">Transcription</keyword>
<reference evidence="10" key="1">
    <citation type="journal article" date="2014" name="Science">
        <title>Ancient hybridizations among the ancestral genomes of bread wheat.</title>
        <authorList>
            <consortium name="International Wheat Genome Sequencing Consortium,"/>
            <person name="Marcussen T."/>
            <person name="Sandve S.R."/>
            <person name="Heier L."/>
            <person name="Spannagl M."/>
            <person name="Pfeifer M."/>
            <person name="Jakobsen K.S."/>
            <person name="Wulff B.B."/>
            <person name="Steuernagel B."/>
            <person name="Mayer K.F."/>
            <person name="Olsen O.A."/>
        </authorList>
    </citation>
    <scope>NUCLEOTIDE SEQUENCE [LARGE SCALE GENOMIC DNA]</scope>
    <source>
        <strain evidence="10">cv. AL8/78</strain>
    </source>
</reference>
<dbReference type="Gene3D" id="1.10.10.60">
    <property type="entry name" value="Homeodomain-like"/>
    <property type="match status" value="2"/>
</dbReference>
<sequence>MGRAPCCDKARVKRGPWSPEEDEQLRGYVRTHGIGGNWIALPHKAGLNRCGKSCRLRWLNYLRPDIRHGGYTEQEDRVICSLYASIGSRWSIIASKLPGRTDNDVKNYWNTKLKKKAMPMPMPSGPARSWSQCVPSSLQPAALSPAASGSSSVDTSSSGGDMCFAAAGMYQPPHPMQGFVHVDSSPQTVLAPMPLDVPA</sequence>
<keyword evidence="2" id="KW-0677">Repeat</keyword>
<dbReference type="EnsemblPlants" id="AET1Gv20911600.5">
    <property type="protein sequence ID" value="AET1Gv20911600.5"/>
    <property type="gene ID" value="AET1Gv20911600"/>
</dbReference>
<reference evidence="10" key="2">
    <citation type="journal article" date="2017" name="Nat. Plants">
        <title>The Aegilops tauschii genome reveals multiple impacts of transposons.</title>
        <authorList>
            <person name="Zhao G."/>
            <person name="Zou C."/>
            <person name="Li K."/>
            <person name="Wang K."/>
            <person name="Li T."/>
            <person name="Gao L."/>
            <person name="Zhang X."/>
            <person name="Wang H."/>
            <person name="Yang Z."/>
            <person name="Liu X."/>
            <person name="Jiang W."/>
            <person name="Mao L."/>
            <person name="Kong X."/>
            <person name="Jiao Y."/>
            <person name="Jia J."/>
        </authorList>
    </citation>
    <scope>NUCLEOTIDE SEQUENCE [LARGE SCALE GENOMIC DNA]</scope>
    <source>
        <strain evidence="10">cv. AL8/78</strain>
    </source>
</reference>
<protein>
    <recommendedName>
        <fullName evidence="11">Transcription factor RAX2</fullName>
    </recommendedName>
</protein>
<keyword evidence="6" id="KW-0539">Nucleus</keyword>
<feature type="domain" description="HTH myb-type" evidence="8">
    <location>
        <begin position="72"/>
        <end position="117"/>
    </location>
</feature>
<dbReference type="Gramene" id="AET1Gv20911600.5">
    <property type="protein sequence ID" value="AET1Gv20911600.5"/>
    <property type="gene ID" value="AET1Gv20911600"/>
</dbReference>
<evidence type="ECO:0000256" key="5">
    <source>
        <dbReference type="ARBA" id="ARBA00023163"/>
    </source>
</evidence>
<dbReference type="PROSITE" id="PS50090">
    <property type="entry name" value="MYB_LIKE"/>
    <property type="match status" value="2"/>
</dbReference>
<dbReference type="Pfam" id="PF00249">
    <property type="entry name" value="Myb_DNA-binding"/>
    <property type="match status" value="2"/>
</dbReference>
<reference evidence="9" key="4">
    <citation type="submission" date="2019-03" db="UniProtKB">
        <authorList>
            <consortium name="EnsemblPlants"/>
        </authorList>
    </citation>
    <scope>IDENTIFICATION</scope>
</reference>
<evidence type="ECO:0000259" key="8">
    <source>
        <dbReference type="PROSITE" id="PS51294"/>
    </source>
</evidence>
<dbReference type="PANTHER" id="PTHR48000:SF76">
    <property type="match status" value="1"/>
</dbReference>
<dbReference type="Proteomes" id="UP000015105">
    <property type="component" value="Chromosome 1D"/>
</dbReference>
<dbReference type="GO" id="GO:0005634">
    <property type="term" value="C:nucleus"/>
    <property type="evidence" value="ECO:0007669"/>
    <property type="project" value="UniProtKB-SubCell"/>
</dbReference>
<dbReference type="PANTHER" id="PTHR48000">
    <property type="entry name" value="OS09G0431300 PROTEIN"/>
    <property type="match status" value="1"/>
</dbReference>
<dbReference type="PROSITE" id="PS51294">
    <property type="entry name" value="HTH_MYB"/>
    <property type="match status" value="2"/>
</dbReference>
<evidence type="ECO:0000256" key="3">
    <source>
        <dbReference type="ARBA" id="ARBA00023015"/>
    </source>
</evidence>
<organism evidence="9 10">
    <name type="scientific">Aegilops tauschii subsp. strangulata</name>
    <name type="common">Goatgrass</name>
    <dbReference type="NCBI Taxonomy" id="200361"/>
    <lineage>
        <taxon>Eukaryota</taxon>
        <taxon>Viridiplantae</taxon>
        <taxon>Streptophyta</taxon>
        <taxon>Embryophyta</taxon>
        <taxon>Tracheophyta</taxon>
        <taxon>Spermatophyta</taxon>
        <taxon>Magnoliopsida</taxon>
        <taxon>Liliopsida</taxon>
        <taxon>Poales</taxon>
        <taxon>Poaceae</taxon>
        <taxon>BOP clade</taxon>
        <taxon>Pooideae</taxon>
        <taxon>Triticodae</taxon>
        <taxon>Triticeae</taxon>
        <taxon>Triticinae</taxon>
        <taxon>Aegilops</taxon>
    </lineage>
</organism>
<evidence type="ECO:0000256" key="4">
    <source>
        <dbReference type="ARBA" id="ARBA00023125"/>
    </source>
</evidence>
<reference evidence="9" key="5">
    <citation type="journal article" date="2021" name="G3 (Bethesda)">
        <title>Aegilops tauschii genome assembly Aet v5.0 features greater sequence contiguity and improved annotation.</title>
        <authorList>
            <person name="Wang L."/>
            <person name="Zhu T."/>
            <person name="Rodriguez J.C."/>
            <person name="Deal K.R."/>
            <person name="Dubcovsky J."/>
            <person name="McGuire P.E."/>
            <person name="Lux T."/>
            <person name="Spannagl M."/>
            <person name="Mayer K.F.X."/>
            <person name="Baldrich P."/>
            <person name="Meyers B.C."/>
            <person name="Huo N."/>
            <person name="Gu Y.Q."/>
            <person name="Zhou H."/>
            <person name="Devos K.M."/>
            <person name="Bennetzen J.L."/>
            <person name="Unver T."/>
            <person name="Budak H."/>
            <person name="Gulick P.J."/>
            <person name="Galiba G."/>
            <person name="Kalapos B."/>
            <person name="Nelson D.R."/>
            <person name="Li P."/>
            <person name="You F.M."/>
            <person name="Luo M.C."/>
            <person name="Dvorak J."/>
        </authorList>
    </citation>
    <scope>NUCLEOTIDE SEQUENCE [LARGE SCALE GENOMIC DNA]</scope>
    <source>
        <strain evidence="9">cv. AL8/78</strain>
    </source>
</reference>
<dbReference type="GO" id="GO:0003677">
    <property type="term" value="F:DNA binding"/>
    <property type="evidence" value="ECO:0007669"/>
    <property type="project" value="UniProtKB-KW"/>
</dbReference>
<feature type="domain" description="Myb-like" evidence="7">
    <location>
        <begin position="63"/>
        <end position="113"/>
    </location>
</feature>
<keyword evidence="10" id="KW-1185">Reference proteome</keyword>
<dbReference type="SUPFAM" id="SSF46689">
    <property type="entry name" value="Homeodomain-like"/>
    <property type="match status" value="1"/>
</dbReference>
<dbReference type="AlphaFoldDB" id="A0A452ZTN3"/>
<feature type="domain" description="HTH myb-type" evidence="8">
    <location>
        <begin position="9"/>
        <end position="66"/>
    </location>
</feature>
<evidence type="ECO:0000259" key="7">
    <source>
        <dbReference type="PROSITE" id="PS50090"/>
    </source>
</evidence>
<evidence type="ECO:0000256" key="2">
    <source>
        <dbReference type="ARBA" id="ARBA00022737"/>
    </source>
</evidence>
<dbReference type="InterPro" id="IPR001005">
    <property type="entry name" value="SANT/Myb"/>
</dbReference>
<dbReference type="CDD" id="cd00167">
    <property type="entry name" value="SANT"/>
    <property type="match status" value="2"/>
</dbReference>
<dbReference type="InterPro" id="IPR009057">
    <property type="entry name" value="Homeodomain-like_sf"/>
</dbReference>
<name>A0A452ZTN3_AEGTS</name>
<keyword evidence="4" id="KW-0238">DNA-binding</keyword>
<evidence type="ECO:0000313" key="9">
    <source>
        <dbReference type="EnsemblPlants" id="AET1Gv20911600.5"/>
    </source>
</evidence>
<accession>A0A452ZTN3</accession>
<dbReference type="InterPro" id="IPR017930">
    <property type="entry name" value="Myb_dom"/>
</dbReference>
<proteinExistence type="predicted"/>
<evidence type="ECO:0000256" key="6">
    <source>
        <dbReference type="ARBA" id="ARBA00023242"/>
    </source>
</evidence>
<reference evidence="9" key="3">
    <citation type="journal article" date="2017" name="Nature">
        <title>Genome sequence of the progenitor of the wheat D genome Aegilops tauschii.</title>
        <authorList>
            <person name="Luo M.C."/>
            <person name="Gu Y.Q."/>
            <person name="Puiu D."/>
            <person name="Wang H."/>
            <person name="Twardziok S.O."/>
            <person name="Deal K.R."/>
            <person name="Huo N."/>
            <person name="Zhu T."/>
            <person name="Wang L."/>
            <person name="Wang Y."/>
            <person name="McGuire P.E."/>
            <person name="Liu S."/>
            <person name="Long H."/>
            <person name="Ramasamy R.K."/>
            <person name="Rodriguez J.C."/>
            <person name="Van S.L."/>
            <person name="Yuan L."/>
            <person name="Wang Z."/>
            <person name="Xia Z."/>
            <person name="Xiao L."/>
            <person name="Anderson O.D."/>
            <person name="Ouyang S."/>
            <person name="Liang Y."/>
            <person name="Zimin A.V."/>
            <person name="Pertea G."/>
            <person name="Qi P."/>
            <person name="Bennetzen J.L."/>
            <person name="Dai X."/>
            <person name="Dawson M.W."/>
            <person name="Muller H.G."/>
            <person name="Kugler K."/>
            <person name="Rivarola-Duarte L."/>
            <person name="Spannagl M."/>
            <person name="Mayer K.F.X."/>
            <person name="Lu F.H."/>
            <person name="Bevan M.W."/>
            <person name="Leroy P."/>
            <person name="Li P."/>
            <person name="You F.M."/>
            <person name="Sun Q."/>
            <person name="Liu Z."/>
            <person name="Lyons E."/>
            <person name="Wicker T."/>
            <person name="Salzberg S.L."/>
            <person name="Devos K.M."/>
            <person name="Dvorak J."/>
        </authorList>
    </citation>
    <scope>NUCLEOTIDE SEQUENCE [LARGE SCALE GENOMIC DNA]</scope>
    <source>
        <strain evidence="9">cv. AL8/78</strain>
    </source>
</reference>